<dbReference type="RefSeq" id="XP_070882340.1">
    <property type="nucleotide sequence ID" value="XM_071030156.1"/>
</dbReference>
<gene>
    <name evidence="1" type="ORF">BJX67DRAFT_364190</name>
</gene>
<comment type="caution">
    <text evidence="1">The sequence shown here is derived from an EMBL/GenBank/DDBJ whole genome shotgun (WGS) entry which is preliminary data.</text>
</comment>
<keyword evidence="2" id="KW-1185">Reference proteome</keyword>
<evidence type="ECO:0000313" key="1">
    <source>
        <dbReference type="EMBL" id="KAL2863361.1"/>
    </source>
</evidence>
<accession>A0ABR4LFN4</accession>
<reference evidence="1 2" key="1">
    <citation type="submission" date="2024-07" db="EMBL/GenBank/DDBJ databases">
        <title>Section-level genome sequencing and comparative genomics of Aspergillus sections Usti and Cavernicolus.</title>
        <authorList>
            <consortium name="Lawrence Berkeley National Laboratory"/>
            <person name="Nybo J.L."/>
            <person name="Vesth T.C."/>
            <person name="Theobald S."/>
            <person name="Frisvad J.C."/>
            <person name="Larsen T.O."/>
            <person name="Kjaerboelling I."/>
            <person name="Rothschild-Mancinelli K."/>
            <person name="Lyhne E.K."/>
            <person name="Kogle M.E."/>
            <person name="Barry K."/>
            <person name="Clum A."/>
            <person name="Na H."/>
            <person name="Ledsgaard L."/>
            <person name="Lin J."/>
            <person name="Lipzen A."/>
            <person name="Kuo A."/>
            <person name="Riley R."/>
            <person name="Mondo S."/>
            <person name="Labutti K."/>
            <person name="Haridas S."/>
            <person name="Pangalinan J."/>
            <person name="Salamov A.A."/>
            <person name="Simmons B.A."/>
            <person name="Magnuson J.K."/>
            <person name="Chen J."/>
            <person name="Drula E."/>
            <person name="Henrissat B."/>
            <person name="Wiebenga A."/>
            <person name="Lubbers R.J."/>
            <person name="Gomes A.C."/>
            <person name="Macurrencykelacurrency M.R."/>
            <person name="Stajich J."/>
            <person name="Grigoriev I.V."/>
            <person name="Mortensen U.H."/>
            <person name="De Vries R.P."/>
            <person name="Baker S.E."/>
            <person name="Andersen M.R."/>
        </authorList>
    </citation>
    <scope>NUCLEOTIDE SEQUENCE [LARGE SCALE GENOMIC DNA]</scope>
    <source>
        <strain evidence="1 2">CBS 449.75</strain>
    </source>
</reference>
<dbReference type="EMBL" id="JBFXLQ010000053">
    <property type="protein sequence ID" value="KAL2863361.1"/>
    <property type="molecule type" value="Genomic_DNA"/>
</dbReference>
<organism evidence="1 2">
    <name type="scientific">Aspergillus lucknowensis</name>
    <dbReference type="NCBI Taxonomy" id="176173"/>
    <lineage>
        <taxon>Eukaryota</taxon>
        <taxon>Fungi</taxon>
        <taxon>Dikarya</taxon>
        <taxon>Ascomycota</taxon>
        <taxon>Pezizomycotina</taxon>
        <taxon>Eurotiomycetes</taxon>
        <taxon>Eurotiomycetidae</taxon>
        <taxon>Eurotiales</taxon>
        <taxon>Aspergillaceae</taxon>
        <taxon>Aspergillus</taxon>
        <taxon>Aspergillus subgen. Nidulantes</taxon>
    </lineage>
</organism>
<name>A0ABR4LFN4_9EURO</name>
<proteinExistence type="predicted"/>
<dbReference type="GeneID" id="98145228"/>
<evidence type="ECO:0000313" key="2">
    <source>
        <dbReference type="Proteomes" id="UP001610432"/>
    </source>
</evidence>
<sequence length="118" mass="13573">MRAKSLQRSLGQLRQSHRAAEMHLSVARPRVSVISVTPALPTFVVVVERIIQARTAAGFGNQCRLPWLRIQADGFEDFTWILWLEEHWSINASVLCIDQTRPCRIRLCNIDTQNFRTT</sequence>
<dbReference type="Proteomes" id="UP001610432">
    <property type="component" value="Unassembled WGS sequence"/>
</dbReference>
<protein>
    <submittedName>
        <fullName evidence="1">Uncharacterized protein</fullName>
    </submittedName>
</protein>